<evidence type="ECO:0000313" key="3">
    <source>
        <dbReference type="Proteomes" id="UP000219336"/>
    </source>
</evidence>
<dbReference type="GO" id="GO:0004312">
    <property type="term" value="F:fatty acid synthase activity"/>
    <property type="evidence" value="ECO:0007669"/>
    <property type="project" value="InterPro"/>
</dbReference>
<protein>
    <submittedName>
        <fullName evidence="2">MaoC like domain protein</fullName>
    </submittedName>
</protein>
<dbReference type="InterPro" id="IPR029069">
    <property type="entry name" value="HotDog_dom_sf"/>
</dbReference>
<dbReference type="InterPro" id="IPR002539">
    <property type="entry name" value="MaoC-like_dom"/>
</dbReference>
<organism evidence="2 3">
    <name type="scientific">Vibrio thalassae</name>
    <dbReference type="NCBI Taxonomy" id="1243014"/>
    <lineage>
        <taxon>Bacteria</taxon>
        <taxon>Pseudomonadati</taxon>
        <taxon>Pseudomonadota</taxon>
        <taxon>Gammaproteobacteria</taxon>
        <taxon>Vibrionales</taxon>
        <taxon>Vibrionaceae</taxon>
        <taxon>Vibrio</taxon>
    </lineage>
</organism>
<gene>
    <name evidence="2" type="ORF">VTH8203_01872</name>
</gene>
<keyword evidence="3" id="KW-1185">Reference proteome</keyword>
<dbReference type="Pfam" id="PF01575">
    <property type="entry name" value="MaoC_dehydratas"/>
    <property type="match status" value="1"/>
</dbReference>
<dbReference type="AlphaFoldDB" id="A0A240EHV7"/>
<dbReference type="PANTHER" id="PTHR43841">
    <property type="entry name" value="3-HYDROXYACYL-THIOESTER DEHYDRATASE HTDX-RELATED"/>
    <property type="match status" value="1"/>
</dbReference>
<proteinExistence type="predicted"/>
<name>A0A240EHV7_9VIBR</name>
<dbReference type="PRINTS" id="PR01483">
    <property type="entry name" value="FASYNTHASE"/>
</dbReference>
<dbReference type="EMBL" id="OANU01000023">
    <property type="protein sequence ID" value="SNX48254.1"/>
    <property type="molecule type" value="Genomic_DNA"/>
</dbReference>
<evidence type="ECO:0000313" key="2">
    <source>
        <dbReference type="EMBL" id="SNX48254.1"/>
    </source>
</evidence>
<feature type="domain" description="MaoC-like" evidence="1">
    <location>
        <begin position="174"/>
        <end position="231"/>
    </location>
</feature>
<evidence type="ECO:0000259" key="1">
    <source>
        <dbReference type="Pfam" id="PF01575"/>
    </source>
</evidence>
<dbReference type="PANTHER" id="PTHR43841:SF3">
    <property type="entry name" value="(3R)-HYDROXYACYL-ACP DEHYDRATASE SUBUNIT HADB"/>
    <property type="match status" value="1"/>
</dbReference>
<reference evidence="3" key="1">
    <citation type="submission" date="2016-06" db="EMBL/GenBank/DDBJ databases">
        <authorList>
            <person name="Rodrigo-Torres L."/>
            <person name="Arahal R.D."/>
            <person name="Lucena T."/>
        </authorList>
    </citation>
    <scope>NUCLEOTIDE SEQUENCE [LARGE SCALE GENOMIC DNA]</scope>
    <source>
        <strain evidence="3">CECT8203</strain>
    </source>
</reference>
<accession>A0A240EHV7</accession>
<dbReference type="SUPFAM" id="SSF54637">
    <property type="entry name" value="Thioesterase/thiol ester dehydrase-isomerase"/>
    <property type="match status" value="1"/>
</dbReference>
<dbReference type="GO" id="GO:0005835">
    <property type="term" value="C:fatty acid synthase complex"/>
    <property type="evidence" value="ECO:0007669"/>
    <property type="project" value="InterPro"/>
</dbReference>
<dbReference type="GO" id="GO:0006633">
    <property type="term" value="P:fatty acid biosynthetic process"/>
    <property type="evidence" value="ECO:0007669"/>
    <property type="project" value="InterPro"/>
</dbReference>
<dbReference type="Gene3D" id="3.10.129.10">
    <property type="entry name" value="Hotdog Thioesterase"/>
    <property type="match status" value="1"/>
</dbReference>
<dbReference type="Proteomes" id="UP000219336">
    <property type="component" value="Unassembled WGS sequence"/>
</dbReference>
<dbReference type="InterPro" id="IPR003965">
    <property type="entry name" value="Fatty_acid_synthase"/>
</dbReference>
<sequence length="297" mass="33975">MHINASSCRYSTLLIRAMLKRVDLDAAAHIGPMSLTNSSFRFDRQRLERYRNYFGFNQQSLPLPFLFVATQNEQLQLFTHSRTAIRPLGLVHTHIEFEQLVELDPMQMYQFKLELQNERRTERGLAFEVLGTFFCNGGKVAFYRSGYLMLMPQKHSGSKAKNSSLPIERSQISRFTLDVKQAREYARLSGDFNPIHLAKWSAKLFGFNSPIIHGMYMVARLQALISDASLPDPVAFVFKRPISLPSEVKIVKEGNKTLVINSEGKPLIEMNPRGMMTNNSEYASQLRTTTLIYNLGQ</sequence>